<name>A0A238F2A3_9BASI</name>
<accession>A0A238F2A3</accession>
<gene>
    <name evidence="1" type="ORF">BQ2448_383</name>
</gene>
<dbReference type="Proteomes" id="UP000198372">
    <property type="component" value="Unassembled WGS sequence"/>
</dbReference>
<organism evidence="1 2">
    <name type="scientific">Microbotryum intermedium</name>
    <dbReference type="NCBI Taxonomy" id="269621"/>
    <lineage>
        <taxon>Eukaryota</taxon>
        <taxon>Fungi</taxon>
        <taxon>Dikarya</taxon>
        <taxon>Basidiomycota</taxon>
        <taxon>Pucciniomycotina</taxon>
        <taxon>Microbotryomycetes</taxon>
        <taxon>Microbotryales</taxon>
        <taxon>Microbotryaceae</taxon>
        <taxon>Microbotryum</taxon>
    </lineage>
</organism>
<dbReference type="EMBL" id="FMSP01000003">
    <property type="protein sequence ID" value="SCV68262.1"/>
    <property type="molecule type" value="Genomic_DNA"/>
</dbReference>
<protein>
    <submittedName>
        <fullName evidence="1">BQ2448_383 protein</fullName>
    </submittedName>
</protein>
<dbReference type="AlphaFoldDB" id="A0A238F2A3"/>
<reference evidence="2" key="1">
    <citation type="submission" date="2016-09" db="EMBL/GenBank/DDBJ databases">
        <authorList>
            <person name="Jeantristanb JTB J.-T."/>
            <person name="Ricardo R."/>
        </authorList>
    </citation>
    <scope>NUCLEOTIDE SEQUENCE [LARGE SCALE GENOMIC DNA]</scope>
</reference>
<evidence type="ECO:0000313" key="1">
    <source>
        <dbReference type="EMBL" id="SCV68262.1"/>
    </source>
</evidence>
<dbReference type="OrthoDB" id="1697690at2759"/>
<keyword evidence="2" id="KW-1185">Reference proteome</keyword>
<evidence type="ECO:0000313" key="2">
    <source>
        <dbReference type="Proteomes" id="UP000198372"/>
    </source>
</evidence>
<dbReference type="STRING" id="269621.A0A238F2A3"/>
<proteinExistence type="predicted"/>
<sequence length="52" mass="5982">MRKHMKHKQLRVEEKHTTNATAQLAQGFRFIKYHYSGEKSPVVEAAKDAVGK</sequence>